<dbReference type="RefSeq" id="WP_146922108.1">
    <property type="nucleotide sequence ID" value="NZ_CP042430.1"/>
</dbReference>
<organism evidence="2 3">
    <name type="scientific">Baekduia soli</name>
    <dbReference type="NCBI Taxonomy" id="496014"/>
    <lineage>
        <taxon>Bacteria</taxon>
        <taxon>Bacillati</taxon>
        <taxon>Actinomycetota</taxon>
        <taxon>Thermoleophilia</taxon>
        <taxon>Solirubrobacterales</taxon>
        <taxon>Baekduiaceae</taxon>
        <taxon>Baekduia</taxon>
    </lineage>
</organism>
<keyword evidence="3" id="KW-1185">Reference proteome</keyword>
<dbReference type="InterPro" id="IPR050266">
    <property type="entry name" value="AB_hydrolase_sf"/>
</dbReference>
<evidence type="ECO:0000313" key="2">
    <source>
        <dbReference type="EMBL" id="QEC49743.1"/>
    </source>
</evidence>
<dbReference type="Proteomes" id="UP000321805">
    <property type="component" value="Chromosome"/>
</dbReference>
<protein>
    <submittedName>
        <fullName evidence="2">Alpha/beta hydrolase</fullName>
    </submittedName>
</protein>
<accession>A0A5B8U9A3</accession>
<dbReference type="OrthoDB" id="9812774at2"/>
<proteinExistence type="predicted"/>
<dbReference type="Gene3D" id="3.40.50.1820">
    <property type="entry name" value="alpha/beta hydrolase"/>
    <property type="match status" value="1"/>
</dbReference>
<dbReference type="PRINTS" id="PR00111">
    <property type="entry name" value="ABHYDROLASE"/>
</dbReference>
<dbReference type="Pfam" id="PF00561">
    <property type="entry name" value="Abhydrolase_1"/>
    <property type="match status" value="1"/>
</dbReference>
<dbReference type="InterPro" id="IPR000073">
    <property type="entry name" value="AB_hydrolase_1"/>
</dbReference>
<dbReference type="EMBL" id="CP042430">
    <property type="protein sequence ID" value="QEC49743.1"/>
    <property type="molecule type" value="Genomic_DNA"/>
</dbReference>
<dbReference type="GO" id="GO:0016787">
    <property type="term" value="F:hydrolase activity"/>
    <property type="evidence" value="ECO:0007669"/>
    <property type="project" value="UniProtKB-KW"/>
</dbReference>
<dbReference type="SUPFAM" id="SSF53474">
    <property type="entry name" value="alpha/beta-Hydrolases"/>
    <property type="match status" value="1"/>
</dbReference>
<dbReference type="PANTHER" id="PTHR43798">
    <property type="entry name" value="MONOACYLGLYCEROL LIPASE"/>
    <property type="match status" value="1"/>
</dbReference>
<dbReference type="InterPro" id="IPR029058">
    <property type="entry name" value="AB_hydrolase_fold"/>
</dbReference>
<dbReference type="KEGG" id="bsol:FSW04_20650"/>
<sequence length="303" mass="32562">MTAAPFHGFAAHDVPTPRGDVHARIGGSGPPLLLLHGFPQTHLMWHAVAPRLAERFTIVAADLPGYGDSFRPEVAADHAPHAKRALAADLVAAMAGLGHDAFAVAGHDRGGRVAYRMALDHPEEVRSLVVLDIVPTGEIWARADDRFALGYWHWPFLAQPAPLPERMILGDPGGFWIAAERMGIKAGDPRYPAEVVAAYRAQVTDPATVTAICEDYRAGATVDRAHDDADLGRRTIACPVHVLWGAEGALPRFYGDPVAAWRALAPQATGHAVPGASHFLVEDEPEAVAGACWRRWANAPRAR</sequence>
<dbReference type="AlphaFoldDB" id="A0A5B8U9A3"/>
<reference evidence="2 3" key="1">
    <citation type="journal article" date="2018" name="J. Microbiol.">
        <title>Baekduia soli gen. nov., sp. nov., a novel bacterium isolated from the soil of Baekdu Mountain and proposal of a novel family name, Baekduiaceae fam. nov.</title>
        <authorList>
            <person name="An D.S."/>
            <person name="Siddiqi M.Z."/>
            <person name="Kim K.H."/>
            <person name="Yu H.S."/>
            <person name="Im W.T."/>
        </authorList>
    </citation>
    <scope>NUCLEOTIDE SEQUENCE [LARGE SCALE GENOMIC DNA]</scope>
    <source>
        <strain evidence="2 3">BR7-21</strain>
    </source>
</reference>
<evidence type="ECO:0000259" key="1">
    <source>
        <dbReference type="Pfam" id="PF00561"/>
    </source>
</evidence>
<feature type="domain" description="AB hydrolase-1" evidence="1">
    <location>
        <begin position="30"/>
        <end position="284"/>
    </location>
</feature>
<dbReference type="InterPro" id="IPR000639">
    <property type="entry name" value="Epox_hydrolase-like"/>
</dbReference>
<keyword evidence="2" id="KW-0378">Hydrolase</keyword>
<dbReference type="PRINTS" id="PR00412">
    <property type="entry name" value="EPOXHYDRLASE"/>
</dbReference>
<evidence type="ECO:0000313" key="3">
    <source>
        <dbReference type="Proteomes" id="UP000321805"/>
    </source>
</evidence>
<name>A0A5B8U9A3_9ACTN</name>
<gene>
    <name evidence="2" type="ORF">FSW04_20650</name>
</gene>